<proteinExistence type="inferred from homology"/>
<dbReference type="PROSITE" id="PS50054">
    <property type="entry name" value="TYR_PHOSPHATASE_DUAL"/>
    <property type="match status" value="1"/>
</dbReference>
<dbReference type="GeneID" id="110076952"/>
<evidence type="ECO:0000313" key="8">
    <source>
        <dbReference type="RefSeq" id="XP_072847837.1"/>
    </source>
</evidence>
<evidence type="ECO:0000256" key="2">
    <source>
        <dbReference type="ARBA" id="ARBA00013064"/>
    </source>
</evidence>
<evidence type="ECO:0000256" key="3">
    <source>
        <dbReference type="ARBA" id="ARBA00022801"/>
    </source>
</evidence>
<evidence type="ECO:0000259" key="6">
    <source>
        <dbReference type="PROSITE" id="PS50056"/>
    </source>
</evidence>
<feature type="domain" description="Tyrosine specific protein phosphatases" evidence="6">
    <location>
        <begin position="67"/>
        <end position="129"/>
    </location>
</feature>
<dbReference type="RefSeq" id="XP_072847837.1">
    <property type="nucleotide sequence ID" value="XM_072991736.1"/>
</dbReference>
<reference evidence="7 8" key="1">
    <citation type="submission" date="2025-05" db="UniProtKB">
        <authorList>
            <consortium name="RefSeq"/>
        </authorList>
    </citation>
    <scope>NUCLEOTIDE SEQUENCE [LARGE SCALE GENOMIC DNA]</scope>
</reference>
<evidence type="ECO:0000313" key="9">
    <source>
        <dbReference type="RefSeq" id="XP_072847838.1"/>
    </source>
</evidence>
<evidence type="ECO:0000256" key="4">
    <source>
        <dbReference type="ARBA" id="ARBA00022912"/>
    </source>
</evidence>
<organism evidence="7 9">
    <name type="scientific">Pogona vitticeps</name>
    <name type="common">central bearded dragon</name>
    <dbReference type="NCBI Taxonomy" id="103695"/>
    <lineage>
        <taxon>Eukaryota</taxon>
        <taxon>Metazoa</taxon>
        <taxon>Chordata</taxon>
        <taxon>Craniata</taxon>
        <taxon>Vertebrata</taxon>
        <taxon>Euteleostomi</taxon>
        <taxon>Lepidosauria</taxon>
        <taxon>Squamata</taxon>
        <taxon>Bifurcata</taxon>
        <taxon>Unidentata</taxon>
        <taxon>Episquamata</taxon>
        <taxon>Toxicofera</taxon>
        <taxon>Iguania</taxon>
        <taxon>Acrodonta</taxon>
        <taxon>Agamidae</taxon>
        <taxon>Amphibolurinae</taxon>
        <taxon>Pogona</taxon>
    </lineage>
</organism>
<evidence type="ECO:0000259" key="5">
    <source>
        <dbReference type="PROSITE" id="PS50054"/>
    </source>
</evidence>
<gene>
    <name evidence="8 9" type="primary">DUSP12</name>
</gene>
<evidence type="ECO:0000256" key="1">
    <source>
        <dbReference type="ARBA" id="ARBA00008601"/>
    </source>
</evidence>
<protein>
    <recommendedName>
        <fullName evidence="2">protein-tyrosine-phosphatase</fullName>
        <ecNumber evidence="2">3.1.3.48</ecNumber>
    </recommendedName>
</protein>
<keyword evidence="3" id="KW-0378">Hydrolase</keyword>
<dbReference type="SMART" id="SM00195">
    <property type="entry name" value="DSPc"/>
    <property type="match status" value="1"/>
</dbReference>
<dbReference type="Gene3D" id="3.90.190.10">
    <property type="entry name" value="Protein tyrosine phosphatase superfamily"/>
    <property type="match status" value="1"/>
</dbReference>
<keyword evidence="7" id="KW-1185">Reference proteome</keyword>
<dbReference type="PROSITE" id="PS50056">
    <property type="entry name" value="TYR_PHOSPHATASE_2"/>
    <property type="match status" value="1"/>
</dbReference>
<dbReference type="Proteomes" id="UP001652642">
    <property type="component" value="Chromosome 2"/>
</dbReference>
<dbReference type="InterPro" id="IPR020422">
    <property type="entry name" value="TYR_PHOSPHATASE_DUAL_dom"/>
</dbReference>
<dbReference type="PANTHER" id="PTHR45848">
    <property type="entry name" value="DUAL SPECIFICITY PROTEIN PHOSPHATASE 12 FAMILY MEMBER"/>
    <property type="match status" value="1"/>
</dbReference>
<dbReference type="InterPro" id="IPR000340">
    <property type="entry name" value="Dual-sp_phosphatase_cat-dom"/>
</dbReference>
<comment type="similarity">
    <text evidence="1">Belongs to the protein-tyrosine phosphatase family. Non-receptor class dual specificity subfamily.</text>
</comment>
<sequence>MAAVLVLPGLYLSGRDPSRPECVGDAAVRALLVVEDSEPPEAAAAAAASASGLEAVLHVPLLDQPESDLLSRLDDCVAFIGGARERGGGVLVRCQAGVSQSVAVVTAYLMKANTLSFEEAYAFVKDIKPDAKINEGFEWQLKLYEKMGCEVDVTSPVYKQYRLQKVTEKYPELADLPREVFAVDPNNVHQIPSHETVYKCRKCRTGGSFFGVQAFCLMMRAKDLQHLLTRGFHNLYPFTIAVSQSVHLTSLSLYSGWSQRS</sequence>
<dbReference type="EC" id="3.1.3.48" evidence="2"/>
<dbReference type="InterPro" id="IPR000387">
    <property type="entry name" value="Tyr_Pase_dom"/>
</dbReference>
<dbReference type="InterPro" id="IPR029021">
    <property type="entry name" value="Prot-tyrosine_phosphatase-like"/>
</dbReference>
<feature type="domain" description="Tyrosine-protein phosphatase" evidence="5">
    <location>
        <begin position="2"/>
        <end position="150"/>
    </location>
</feature>
<dbReference type="Pfam" id="PF00782">
    <property type="entry name" value="DSPc"/>
    <property type="match status" value="1"/>
</dbReference>
<evidence type="ECO:0000313" key="7">
    <source>
        <dbReference type="Proteomes" id="UP001652642"/>
    </source>
</evidence>
<keyword evidence="4" id="KW-0904">Protein phosphatase</keyword>
<accession>A0ABM5FR03</accession>
<dbReference type="PANTHER" id="PTHR45848:SF4">
    <property type="entry name" value="DUAL SPECIFICITY PROTEIN PHOSPHATASE 12"/>
    <property type="match status" value="1"/>
</dbReference>
<dbReference type="RefSeq" id="XP_072847838.1">
    <property type="nucleotide sequence ID" value="XM_072991737.1"/>
</dbReference>
<name>A0ABM5FR03_9SAUR</name>
<dbReference type="SUPFAM" id="SSF52799">
    <property type="entry name" value="(Phosphotyrosine protein) phosphatases II"/>
    <property type="match status" value="1"/>
</dbReference>